<comment type="caution">
    <text evidence="2">The sequence shown here is derived from an EMBL/GenBank/DDBJ whole genome shotgun (WGS) entry which is preliminary data.</text>
</comment>
<gene>
    <name evidence="2" type="ORF">H9785_02415</name>
</gene>
<dbReference type="AlphaFoldDB" id="A0A9D2KSG0"/>
<reference evidence="2" key="1">
    <citation type="journal article" date="2021" name="PeerJ">
        <title>Extensive microbial diversity within the chicken gut microbiome revealed by metagenomics and culture.</title>
        <authorList>
            <person name="Gilroy R."/>
            <person name="Ravi A."/>
            <person name="Getino M."/>
            <person name="Pursley I."/>
            <person name="Horton D.L."/>
            <person name="Alikhan N.F."/>
            <person name="Baker D."/>
            <person name="Gharbi K."/>
            <person name="Hall N."/>
            <person name="Watson M."/>
            <person name="Adriaenssens E.M."/>
            <person name="Foster-Nyarko E."/>
            <person name="Jarju S."/>
            <person name="Secka A."/>
            <person name="Antonio M."/>
            <person name="Oren A."/>
            <person name="Chaudhuri R.R."/>
            <person name="La Ragione R."/>
            <person name="Hildebrand F."/>
            <person name="Pallen M.J."/>
        </authorList>
    </citation>
    <scope>NUCLEOTIDE SEQUENCE</scope>
    <source>
        <strain evidence="2">ChiHecec1B25-7008</strain>
    </source>
</reference>
<sequence length="105" mass="11839">MKFILPLIFILYWGGVTLFTHSHVVNGVIIVHSHPFKAHHQHTQAEVETIFFLDHYATPCIPVLEPAVLYFCLLLGVLAIPRTVRLCLLQARGGIRLRAPPACLF</sequence>
<name>A0A9D2KSG0_9BACE</name>
<evidence type="ECO:0000313" key="3">
    <source>
        <dbReference type="Proteomes" id="UP000823860"/>
    </source>
</evidence>
<dbReference type="EMBL" id="DWZE01000030">
    <property type="protein sequence ID" value="HJA82818.1"/>
    <property type="molecule type" value="Genomic_DNA"/>
</dbReference>
<dbReference type="Proteomes" id="UP000823860">
    <property type="component" value="Unassembled WGS sequence"/>
</dbReference>
<keyword evidence="1" id="KW-0812">Transmembrane</keyword>
<reference evidence="2" key="2">
    <citation type="submission" date="2021-04" db="EMBL/GenBank/DDBJ databases">
        <authorList>
            <person name="Gilroy R."/>
        </authorList>
    </citation>
    <scope>NUCLEOTIDE SEQUENCE</scope>
    <source>
        <strain evidence="2">ChiHecec1B25-7008</strain>
    </source>
</reference>
<proteinExistence type="predicted"/>
<keyword evidence="1" id="KW-0472">Membrane</keyword>
<evidence type="ECO:0000313" key="2">
    <source>
        <dbReference type="EMBL" id="HJA82818.1"/>
    </source>
</evidence>
<feature type="transmembrane region" description="Helical" evidence="1">
    <location>
        <begin position="67"/>
        <end position="88"/>
    </location>
</feature>
<accession>A0A9D2KSG0</accession>
<evidence type="ECO:0000256" key="1">
    <source>
        <dbReference type="SAM" id="Phobius"/>
    </source>
</evidence>
<protein>
    <submittedName>
        <fullName evidence="2">Uncharacterized protein</fullName>
    </submittedName>
</protein>
<keyword evidence="1" id="KW-1133">Transmembrane helix</keyword>
<organism evidence="2 3">
    <name type="scientific">Candidatus Bacteroides intestinavium</name>
    <dbReference type="NCBI Taxonomy" id="2838469"/>
    <lineage>
        <taxon>Bacteria</taxon>
        <taxon>Pseudomonadati</taxon>
        <taxon>Bacteroidota</taxon>
        <taxon>Bacteroidia</taxon>
        <taxon>Bacteroidales</taxon>
        <taxon>Bacteroidaceae</taxon>
        <taxon>Bacteroides</taxon>
    </lineage>
</organism>